<dbReference type="Pfam" id="PF00072">
    <property type="entry name" value="Response_reg"/>
    <property type="match status" value="1"/>
</dbReference>
<evidence type="ECO:0000256" key="5">
    <source>
        <dbReference type="ARBA" id="ARBA00022741"/>
    </source>
</evidence>
<dbReference type="InterPro" id="IPR011622">
    <property type="entry name" value="7TMR_DISM_rcpt_extracell_dom2"/>
</dbReference>
<feature type="modified residue" description="4-aspartylphosphate" evidence="11">
    <location>
        <position position="872"/>
    </location>
</feature>
<evidence type="ECO:0000256" key="13">
    <source>
        <dbReference type="SAM" id="Phobius"/>
    </source>
</evidence>
<protein>
    <recommendedName>
        <fullName evidence="10">Sensory/regulatory protein RpfC</fullName>
        <ecNumber evidence="2">2.7.13.3</ecNumber>
    </recommendedName>
</protein>
<dbReference type="CDD" id="cd16922">
    <property type="entry name" value="HATPase_EvgS-ArcB-TorS-like"/>
    <property type="match status" value="1"/>
</dbReference>
<feature type="transmembrane region" description="Helical" evidence="13">
    <location>
        <begin position="295"/>
        <end position="317"/>
    </location>
</feature>
<dbReference type="Proteomes" id="UP000235116">
    <property type="component" value="Chromosome"/>
</dbReference>
<keyword evidence="5" id="KW-0547">Nucleotide-binding</keyword>
<evidence type="ECO:0000256" key="4">
    <source>
        <dbReference type="ARBA" id="ARBA00022679"/>
    </source>
</evidence>
<dbReference type="FunFam" id="3.30.565.10:FF:000010">
    <property type="entry name" value="Sensor histidine kinase RcsC"/>
    <property type="match status" value="1"/>
</dbReference>
<feature type="transmembrane region" description="Helical" evidence="13">
    <location>
        <begin position="267"/>
        <end position="289"/>
    </location>
</feature>
<dbReference type="EMBL" id="CP022684">
    <property type="protein sequence ID" value="AUM11052.1"/>
    <property type="molecule type" value="Genomic_DNA"/>
</dbReference>
<evidence type="ECO:0000256" key="7">
    <source>
        <dbReference type="ARBA" id="ARBA00022840"/>
    </source>
</evidence>
<dbReference type="InterPro" id="IPR005467">
    <property type="entry name" value="His_kinase_dom"/>
</dbReference>
<feature type="transmembrane region" description="Helical" evidence="13">
    <location>
        <begin position="199"/>
        <end position="225"/>
    </location>
</feature>
<feature type="transmembrane region" description="Helical" evidence="13">
    <location>
        <begin position="237"/>
        <end position="255"/>
    </location>
</feature>
<keyword evidence="6" id="KW-0418">Kinase</keyword>
<evidence type="ECO:0000256" key="9">
    <source>
        <dbReference type="ARBA" id="ARBA00064003"/>
    </source>
</evidence>
<proteinExistence type="predicted"/>
<evidence type="ECO:0000313" key="16">
    <source>
        <dbReference type="EMBL" id="AUM11052.1"/>
    </source>
</evidence>
<dbReference type="Pfam" id="PF07695">
    <property type="entry name" value="7TMR-DISM_7TM"/>
    <property type="match status" value="1"/>
</dbReference>
<dbReference type="Gene3D" id="3.40.50.2300">
    <property type="match status" value="1"/>
</dbReference>
<dbReference type="SUPFAM" id="SSF47384">
    <property type="entry name" value="Homodimeric domain of signal transducing histidine kinase"/>
    <property type="match status" value="1"/>
</dbReference>
<feature type="transmembrane region" description="Helical" evidence="13">
    <location>
        <begin position="171"/>
        <end position="192"/>
    </location>
</feature>
<evidence type="ECO:0000256" key="10">
    <source>
        <dbReference type="ARBA" id="ARBA00068150"/>
    </source>
</evidence>
<dbReference type="PANTHER" id="PTHR45339">
    <property type="entry name" value="HYBRID SIGNAL TRANSDUCTION HISTIDINE KINASE J"/>
    <property type="match status" value="1"/>
</dbReference>
<dbReference type="InterPro" id="IPR003594">
    <property type="entry name" value="HATPase_dom"/>
</dbReference>
<dbReference type="EC" id="2.7.13.3" evidence="2"/>
<keyword evidence="4" id="KW-0808">Transferase</keyword>
<gene>
    <name evidence="16" type="ORF">Kalk_00735</name>
</gene>
<name>A0A2K9LFK4_9GAMM</name>
<keyword evidence="7" id="KW-0067">ATP-binding</keyword>
<dbReference type="InterPro" id="IPR001789">
    <property type="entry name" value="Sig_transdc_resp-reg_receiver"/>
</dbReference>
<dbReference type="SMART" id="SM00448">
    <property type="entry name" value="REC"/>
    <property type="match status" value="1"/>
</dbReference>
<dbReference type="SMART" id="SM00388">
    <property type="entry name" value="HisKA"/>
    <property type="match status" value="1"/>
</dbReference>
<dbReference type="GO" id="GO:0005524">
    <property type="term" value="F:ATP binding"/>
    <property type="evidence" value="ECO:0007669"/>
    <property type="project" value="UniProtKB-KW"/>
</dbReference>
<keyword evidence="13" id="KW-1133">Transmembrane helix</keyword>
<keyword evidence="8" id="KW-0902">Two-component regulatory system</keyword>
<reference evidence="17" key="1">
    <citation type="submission" date="2017-08" db="EMBL/GenBank/DDBJ databases">
        <title>Direct submision.</title>
        <authorList>
            <person name="Kim S.-J."/>
            <person name="Rhee S.-K."/>
        </authorList>
    </citation>
    <scope>NUCLEOTIDE SEQUENCE [LARGE SCALE GENOMIC DNA]</scope>
    <source>
        <strain evidence="17">GI5</strain>
    </source>
</reference>
<dbReference type="CDD" id="cd17546">
    <property type="entry name" value="REC_hyHK_CKI1_RcsC-like"/>
    <property type="match status" value="1"/>
</dbReference>
<dbReference type="InterPro" id="IPR036890">
    <property type="entry name" value="HATPase_C_sf"/>
</dbReference>
<dbReference type="Gene3D" id="2.60.40.2380">
    <property type="match status" value="1"/>
</dbReference>
<dbReference type="SUPFAM" id="SSF55874">
    <property type="entry name" value="ATPase domain of HSP90 chaperone/DNA topoisomerase II/histidine kinase"/>
    <property type="match status" value="1"/>
</dbReference>
<dbReference type="InterPro" id="IPR036097">
    <property type="entry name" value="HisK_dim/P_sf"/>
</dbReference>
<feature type="coiled-coil region" evidence="12">
    <location>
        <begin position="378"/>
        <end position="431"/>
    </location>
</feature>
<organism evidence="16 17">
    <name type="scientific">Ketobacter alkanivorans</name>
    <dbReference type="NCBI Taxonomy" id="1917421"/>
    <lineage>
        <taxon>Bacteria</taxon>
        <taxon>Pseudomonadati</taxon>
        <taxon>Pseudomonadota</taxon>
        <taxon>Gammaproteobacteria</taxon>
        <taxon>Pseudomonadales</taxon>
        <taxon>Ketobacteraceae</taxon>
        <taxon>Ketobacter</taxon>
    </lineage>
</organism>
<dbReference type="CDD" id="cd00082">
    <property type="entry name" value="HisKA"/>
    <property type="match status" value="1"/>
</dbReference>
<feature type="domain" description="Histidine kinase" evidence="14">
    <location>
        <begin position="440"/>
        <end position="658"/>
    </location>
</feature>
<evidence type="ECO:0000259" key="14">
    <source>
        <dbReference type="PROSITE" id="PS50109"/>
    </source>
</evidence>
<dbReference type="Pfam" id="PF02518">
    <property type="entry name" value="HATPase_c"/>
    <property type="match status" value="1"/>
</dbReference>
<dbReference type="InterPro" id="IPR011006">
    <property type="entry name" value="CheY-like_superfamily"/>
</dbReference>
<dbReference type="Pfam" id="PF00512">
    <property type="entry name" value="HisKA"/>
    <property type="match status" value="1"/>
</dbReference>
<evidence type="ECO:0000256" key="12">
    <source>
        <dbReference type="SAM" id="Coils"/>
    </source>
</evidence>
<dbReference type="SMART" id="SM00387">
    <property type="entry name" value="HATPase_c"/>
    <property type="match status" value="1"/>
</dbReference>
<evidence type="ECO:0000256" key="1">
    <source>
        <dbReference type="ARBA" id="ARBA00000085"/>
    </source>
</evidence>
<dbReference type="KEGG" id="kak:Kalk_00735"/>
<dbReference type="Gene3D" id="1.10.287.130">
    <property type="match status" value="1"/>
</dbReference>
<keyword evidence="12" id="KW-0175">Coiled coil</keyword>
<keyword evidence="13" id="KW-0812">Transmembrane</keyword>
<evidence type="ECO:0000313" key="17">
    <source>
        <dbReference type="Proteomes" id="UP000235116"/>
    </source>
</evidence>
<dbReference type="GO" id="GO:0000155">
    <property type="term" value="F:phosphorelay sensor kinase activity"/>
    <property type="evidence" value="ECO:0007669"/>
    <property type="project" value="InterPro"/>
</dbReference>
<evidence type="ECO:0000256" key="8">
    <source>
        <dbReference type="ARBA" id="ARBA00023012"/>
    </source>
</evidence>
<evidence type="ECO:0000256" key="3">
    <source>
        <dbReference type="ARBA" id="ARBA00022553"/>
    </source>
</evidence>
<evidence type="ECO:0000259" key="15">
    <source>
        <dbReference type="PROSITE" id="PS50110"/>
    </source>
</evidence>
<dbReference type="PANTHER" id="PTHR45339:SF1">
    <property type="entry name" value="HYBRID SIGNAL TRANSDUCTION HISTIDINE KINASE J"/>
    <property type="match status" value="1"/>
</dbReference>
<keyword evidence="17" id="KW-1185">Reference proteome</keyword>
<dbReference type="SUPFAM" id="SSF52172">
    <property type="entry name" value="CheY-like"/>
    <property type="match status" value="1"/>
</dbReference>
<comment type="catalytic activity">
    <reaction evidence="1">
        <text>ATP + protein L-histidine = ADP + protein N-phospho-L-histidine.</text>
        <dbReference type="EC" id="2.7.13.3"/>
    </reaction>
</comment>
<accession>A0A2K9LFK4</accession>
<evidence type="ECO:0000256" key="11">
    <source>
        <dbReference type="PROSITE-ProRule" id="PRU00169"/>
    </source>
</evidence>
<dbReference type="AlphaFoldDB" id="A0A2K9LFK4"/>
<comment type="subunit">
    <text evidence="9">At low DSF concentrations, interacts with RpfF.</text>
</comment>
<dbReference type="PROSITE" id="PS50109">
    <property type="entry name" value="HIS_KIN"/>
    <property type="match status" value="1"/>
</dbReference>
<feature type="transmembrane region" description="Helical" evidence="13">
    <location>
        <begin position="329"/>
        <end position="348"/>
    </location>
</feature>
<evidence type="ECO:0000256" key="2">
    <source>
        <dbReference type="ARBA" id="ARBA00012438"/>
    </source>
</evidence>
<dbReference type="PROSITE" id="PS50110">
    <property type="entry name" value="RESPONSE_REGULATORY"/>
    <property type="match status" value="1"/>
</dbReference>
<dbReference type="PRINTS" id="PR00344">
    <property type="entry name" value="BCTRLSENSOR"/>
</dbReference>
<dbReference type="Pfam" id="PF07696">
    <property type="entry name" value="7TMR-DISMED2"/>
    <property type="match status" value="1"/>
</dbReference>
<sequence>MFVIVLLFSPWSVASAVENYSAAQLSYEVHYITLPPDCTSHSAIDDSEWLTMEGHSNSFGLTSDCYVFRVAITNHTHSELPVMLEITYPLLDSVEVYKSSLAATSHVLSLGDLKPFGSRLMDKRTFIIPLKLTPNQEITYFFSIKTDSAMQFPLKIWKPEAYYKAEIGQHAWYGMYFGVLMVMAAYNLIIFFAVRNQAYLWYVCYVIAFAFFQASIEGLSFQYLWPDSVWWNSVCRAFFVGLMMFGIVLFQMHFLDHRSHSPRLYKLCNWAVYASILLMVTTFFIPYAVSIHVAAVLVCLLVCYVCILALISGYWAWFKGFAQARYFCLAWTVLLLAGLITVMNYVGLLPRSSFTAYSTQVGSIIEMILLSFALAESINRERQDKMKAQQRMLEQAEEINREQKRTHLLMEESYEKEMAALQKAMDAEAESKSKSQFLATMSHEIRTPMNGVIGMTELLRTTPLSAIQSKYLEIINNSGQALLSIINDILDYSKIAAGHMELELITFDLEKLVHECTSLHSVNAEKKSIELAVFTDPALPKRIIGDPTRLRQIINNLLSNATKFTQDGYVKLQVKKTQHQDQILFEVVDTGPGISPEHQSKLFTAFQQADSSTTRKFGGTGLGLSICKQLTHLMGGEIGVRSEAEKGSTFYFFIQYTESDGANISKADRLRGDDRFLVRSTFLISTQPLLLQLFEEAASRYGFSCSVYPKFSSFALDVEQNSQLRAKPLLVFVDQKQMESGELNPDLVSDFASSNPVVEFVYLTGINASLANQRSLIAGRFLSTQKPVSVLDVAALLKSFSESSAAEMQSEAERKYPDLSHLQVLVAEDNPVNQMVIKGMLSKFGIDPAIARNGKIAVNMATENHFHVIFMDCEMPVMDGLRASKLILRQGGRSGGTPQIVALTAHVMQDIRDQFKSIGVHEFLVKPVMLDDISRVFSDLWPD</sequence>
<dbReference type="Gene3D" id="3.30.565.10">
    <property type="entry name" value="Histidine kinase-like ATPase, C-terminal domain"/>
    <property type="match status" value="1"/>
</dbReference>
<evidence type="ECO:0000256" key="6">
    <source>
        <dbReference type="ARBA" id="ARBA00022777"/>
    </source>
</evidence>
<keyword evidence="3 11" id="KW-0597">Phosphoprotein</keyword>
<dbReference type="InterPro" id="IPR011623">
    <property type="entry name" value="7TMR_DISM_rcpt_extracell_dom1"/>
</dbReference>
<dbReference type="InterPro" id="IPR003661">
    <property type="entry name" value="HisK_dim/P_dom"/>
</dbReference>
<feature type="domain" description="Response regulatory" evidence="15">
    <location>
        <begin position="823"/>
        <end position="941"/>
    </location>
</feature>
<dbReference type="FunFam" id="1.10.287.130:FF:000002">
    <property type="entry name" value="Two-component osmosensing histidine kinase"/>
    <property type="match status" value="1"/>
</dbReference>
<dbReference type="InterPro" id="IPR004358">
    <property type="entry name" value="Sig_transdc_His_kin-like_C"/>
</dbReference>
<keyword evidence="13" id="KW-0472">Membrane</keyword>